<dbReference type="Pfam" id="PF01261">
    <property type="entry name" value="AP_endonuc_2"/>
    <property type="match status" value="1"/>
</dbReference>
<gene>
    <name evidence="4" type="ORF">FQ330_12730</name>
</gene>
<dbReference type="InterPro" id="IPR036237">
    <property type="entry name" value="Xyl_isomerase-like_sf"/>
</dbReference>
<dbReference type="OrthoDB" id="3248123at2"/>
<evidence type="ECO:0000256" key="2">
    <source>
        <dbReference type="SAM" id="MobiDB-lite"/>
    </source>
</evidence>
<dbReference type="RefSeq" id="WP_146358068.1">
    <property type="nucleotide sequence ID" value="NZ_VOIR01000018.1"/>
</dbReference>
<keyword evidence="1" id="KW-0119">Carbohydrate metabolism</keyword>
<feature type="domain" description="Xylose isomerase-like TIM barrel" evidence="3">
    <location>
        <begin position="20"/>
        <end position="258"/>
    </location>
</feature>
<dbReference type="SUPFAM" id="SSF51658">
    <property type="entry name" value="Xylose isomerase-like"/>
    <property type="match status" value="1"/>
</dbReference>
<dbReference type="InterPro" id="IPR050312">
    <property type="entry name" value="IolE/XylAMocC-like"/>
</dbReference>
<organism evidence="4 5">
    <name type="scientific">Agrococcus sediminis</name>
    <dbReference type="NCBI Taxonomy" id="2599924"/>
    <lineage>
        <taxon>Bacteria</taxon>
        <taxon>Bacillati</taxon>
        <taxon>Actinomycetota</taxon>
        <taxon>Actinomycetes</taxon>
        <taxon>Micrococcales</taxon>
        <taxon>Microbacteriaceae</taxon>
        <taxon>Agrococcus</taxon>
    </lineage>
</organism>
<dbReference type="PANTHER" id="PTHR12110:SF47">
    <property type="match status" value="1"/>
</dbReference>
<keyword evidence="4" id="KW-0413">Isomerase</keyword>
<reference evidence="4 5" key="1">
    <citation type="submission" date="2019-08" db="EMBL/GenBank/DDBJ databases">
        <title>Agrococcus lahaulensis sp. nov., isolated from a cold desert of the Indian Himalayas.</title>
        <authorList>
            <person name="Qu J.H."/>
        </authorList>
    </citation>
    <scope>NUCLEOTIDE SEQUENCE [LARGE SCALE GENOMIC DNA]</scope>
    <source>
        <strain evidence="4 5">NS18</strain>
    </source>
</reference>
<name>A0A5M8Q3W4_9MICO</name>
<proteinExistence type="predicted"/>
<comment type="caution">
    <text evidence="4">The sequence shown here is derived from an EMBL/GenBank/DDBJ whole genome shotgun (WGS) entry which is preliminary data.</text>
</comment>
<accession>A0A5M8Q3W4</accession>
<dbReference type="PANTHER" id="PTHR12110">
    <property type="entry name" value="HYDROXYPYRUVATE ISOMERASE"/>
    <property type="match status" value="1"/>
</dbReference>
<dbReference type="Proteomes" id="UP000323221">
    <property type="component" value="Unassembled WGS sequence"/>
</dbReference>
<evidence type="ECO:0000256" key="1">
    <source>
        <dbReference type="ARBA" id="ARBA00023277"/>
    </source>
</evidence>
<evidence type="ECO:0000313" key="5">
    <source>
        <dbReference type="Proteomes" id="UP000323221"/>
    </source>
</evidence>
<dbReference type="GO" id="GO:0016853">
    <property type="term" value="F:isomerase activity"/>
    <property type="evidence" value="ECO:0007669"/>
    <property type="project" value="UniProtKB-KW"/>
</dbReference>
<dbReference type="Gene3D" id="3.20.20.150">
    <property type="entry name" value="Divalent-metal-dependent TIM barrel enzymes"/>
    <property type="match status" value="1"/>
</dbReference>
<protein>
    <submittedName>
        <fullName evidence="4">Sugar phosphate isomerase/epimerase</fullName>
    </submittedName>
</protein>
<evidence type="ECO:0000313" key="4">
    <source>
        <dbReference type="EMBL" id="KAA6430577.1"/>
    </source>
</evidence>
<dbReference type="EMBL" id="VOIR01000018">
    <property type="protein sequence ID" value="KAA6430577.1"/>
    <property type="molecule type" value="Genomic_DNA"/>
</dbReference>
<dbReference type="InterPro" id="IPR013022">
    <property type="entry name" value="Xyl_isomerase-like_TIM-brl"/>
</dbReference>
<dbReference type="AlphaFoldDB" id="A0A5M8Q3W4"/>
<sequence length="282" mass="31266">MIQVGLSTISVFPKGVEDGFRLAHEAGYDGVEVMVTTDAKTRSPERLLELSERYHQPIMAIHAPVVLLTTFVWGRDPFVKFDRSAELAVSVGAPTVVVHPPFRWQGKYAKTFEDAVRQTERKHGVEVAVENMFPWSAGGIDRAAYLPGIDPSEMDVDHATLDFSHCALAKRDSMQLTLDLGDRLRHLHLTDGVAAEEGRVFDEHLIPGHGNEPVAEVLQMLAERQWTGQVIAEIKTRQARSERDRLRLLVETLEFAREHLGQAAPAESPEPDPVASAPEPSA</sequence>
<feature type="region of interest" description="Disordered" evidence="2">
    <location>
        <begin position="260"/>
        <end position="282"/>
    </location>
</feature>
<evidence type="ECO:0000259" key="3">
    <source>
        <dbReference type="Pfam" id="PF01261"/>
    </source>
</evidence>
<keyword evidence="5" id="KW-1185">Reference proteome</keyword>